<dbReference type="KEGG" id="sml:Smlt1952"/>
<dbReference type="Proteomes" id="UP000008840">
    <property type="component" value="Chromosome"/>
</dbReference>
<evidence type="ECO:0000313" key="2">
    <source>
        <dbReference type="Proteomes" id="UP000008840"/>
    </source>
</evidence>
<dbReference type="InterPro" id="IPR008979">
    <property type="entry name" value="Galactose-bd-like_sf"/>
</dbReference>
<proteinExistence type="predicted"/>
<gene>
    <name evidence="1" type="ordered locus">Smlt1952</name>
</gene>
<dbReference type="EMBL" id="AM743169">
    <property type="protein sequence ID" value="CAQ45467.1"/>
    <property type="molecule type" value="Genomic_DNA"/>
</dbReference>
<protein>
    <submittedName>
        <fullName evidence="1">Phage tail fiber protein</fullName>
    </submittedName>
</protein>
<dbReference type="SUPFAM" id="SSF49785">
    <property type="entry name" value="Galactose-binding domain-like"/>
    <property type="match status" value="1"/>
</dbReference>
<dbReference type="eggNOG" id="COG5301">
    <property type="taxonomic scope" value="Bacteria"/>
</dbReference>
<reference evidence="1 2" key="1">
    <citation type="journal article" date="2008" name="Genome Biol.">
        <title>The complete genome, comparative and functional analysis of Stenotrophomonas maltophilia reveals an organism heavily shielded by drug resistance determinants.</title>
        <authorList>
            <person name="Crossman L.C."/>
            <person name="Gould V.C."/>
            <person name="Dow J.M."/>
            <person name="Vernikos G.S."/>
            <person name="Okazaki A."/>
            <person name="Sebaihia M."/>
            <person name="Saunders D."/>
            <person name="Arrowsmith C."/>
            <person name="Carver T."/>
            <person name="Peters N."/>
            <person name="Adlem E."/>
            <person name="Kerhornou A."/>
            <person name="Lord A."/>
            <person name="Murphy L."/>
            <person name="Seeger K."/>
            <person name="Squares R."/>
            <person name="Rutter S."/>
            <person name="Quail M.A."/>
            <person name="Rajandream M.A."/>
            <person name="Harris D."/>
            <person name="Churcher C."/>
            <person name="Bentley S.D."/>
            <person name="Parkhill J."/>
            <person name="Thomson N.R."/>
            <person name="Avison M.B."/>
        </authorList>
    </citation>
    <scope>NUCLEOTIDE SEQUENCE [LARGE SCALE GENOMIC DNA]</scope>
    <source>
        <strain evidence="1 2">K279a</strain>
    </source>
</reference>
<dbReference type="HOGENOM" id="CLU_775946_0_0_6"/>
<keyword evidence="2" id="KW-1185">Reference proteome</keyword>
<accession>B2FMU6</accession>
<dbReference type="EnsemblBacteria" id="CAQ45467">
    <property type="protein sequence ID" value="CAQ45467"/>
    <property type="gene ID" value="Smlt1952"/>
</dbReference>
<dbReference type="AlphaFoldDB" id="B2FMU6"/>
<organism evidence="1 2">
    <name type="scientific">Stenotrophomonas maltophilia (strain K279a)</name>
    <dbReference type="NCBI Taxonomy" id="522373"/>
    <lineage>
        <taxon>Bacteria</taxon>
        <taxon>Pseudomonadati</taxon>
        <taxon>Pseudomonadota</taxon>
        <taxon>Gammaproteobacteria</taxon>
        <taxon>Lysobacterales</taxon>
        <taxon>Lysobacteraceae</taxon>
        <taxon>Stenotrophomonas</taxon>
        <taxon>Stenotrophomonas maltophilia group</taxon>
    </lineage>
</organism>
<dbReference type="Gene3D" id="2.60.120.260">
    <property type="entry name" value="Galactose-binding domain-like"/>
    <property type="match status" value="1"/>
</dbReference>
<evidence type="ECO:0000313" key="1">
    <source>
        <dbReference type="EMBL" id="CAQ45467.1"/>
    </source>
</evidence>
<name>B2FMU6_STRMK</name>
<dbReference type="RefSeq" id="WP_012479890.1">
    <property type="nucleotide sequence ID" value="NC_010943.1"/>
</dbReference>
<sequence length="357" mass="38166">MTIRPPLILDQLAARIVELAIGDTIDGNLIEGYIGRNLLINGNMDFFQRGSAGTRPDGESFTLDRWLFASLGTGTSNWGVGTFAIGDALPVPHPPRFFQGVNVAAGTNSAWVRQKIENVWSYAGGKATLSFWMRSAVAGKKVGVRLVQDFGGGSGASPAIFIEGPVFTLTTAFQKYTATFDVPSLAGKTVGASAVNDCLQIIFDFAAASGYGNQLVGQTGLFEFTQVQLERGATATSFERRPLALELMLCQRYYEKSYMLEVSPGTIDNQGRRAFAVQPAAGGFLFCTQGFLVQKRATPSITVYTAPGGVPGSVAQDDGSARTVTVANQGVSSFELQWSNSAGRYGGWYHFTADAEI</sequence>